<protein>
    <submittedName>
        <fullName evidence="2">Uncharacterized protein</fullName>
    </submittedName>
</protein>
<keyword evidence="1" id="KW-1133">Transmembrane helix</keyword>
<proteinExistence type="predicted"/>
<feature type="transmembrane region" description="Helical" evidence="1">
    <location>
        <begin position="36"/>
        <end position="53"/>
    </location>
</feature>
<dbReference type="EMBL" id="JACIEC010000001">
    <property type="protein sequence ID" value="MBB4143183.1"/>
    <property type="molecule type" value="Genomic_DNA"/>
</dbReference>
<reference evidence="2 3" key="1">
    <citation type="submission" date="2020-08" db="EMBL/GenBank/DDBJ databases">
        <title>Genomic Encyclopedia of Type Strains, Phase IV (KMG-IV): sequencing the most valuable type-strain genomes for metagenomic binning, comparative biology and taxonomic classification.</title>
        <authorList>
            <person name="Goeker M."/>
        </authorList>
    </citation>
    <scope>NUCLEOTIDE SEQUENCE [LARGE SCALE GENOMIC DNA]</scope>
    <source>
        <strain evidence="2 3">DSM 29514</strain>
    </source>
</reference>
<evidence type="ECO:0000313" key="2">
    <source>
        <dbReference type="EMBL" id="MBB4143183.1"/>
    </source>
</evidence>
<keyword evidence="3" id="KW-1185">Reference proteome</keyword>
<dbReference type="AlphaFoldDB" id="A0A7W6LH34"/>
<accession>A0A7W6LH34</accession>
<keyword evidence="1" id="KW-0812">Transmembrane</keyword>
<evidence type="ECO:0000313" key="3">
    <source>
        <dbReference type="Proteomes" id="UP000519897"/>
    </source>
</evidence>
<name>A0A7W6LH34_9HYPH</name>
<sequence>MMLLYVFCASLASGVLLLNRFLYPFRFPFLPNWKSAYIASALTFEGVFFWLLLS</sequence>
<keyword evidence="1" id="KW-0472">Membrane</keyword>
<evidence type="ECO:0000256" key="1">
    <source>
        <dbReference type="SAM" id="Phobius"/>
    </source>
</evidence>
<gene>
    <name evidence="2" type="ORF">GGQ72_001682</name>
</gene>
<dbReference type="Proteomes" id="UP000519897">
    <property type="component" value="Unassembled WGS sequence"/>
</dbReference>
<comment type="caution">
    <text evidence="2">The sequence shown here is derived from an EMBL/GenBank/DDBJ whole genome shotgun (WGS) entry which is preliminary data.</text>
</comment>
<organism evidence="2 3">
    <name type="scientific">Rhizobium rhizoryzae</name>
    <dbReference type="NCBI Taxonomy" id="451876"/>
    <lineage>
        <taxon>Bacteria</taxon>
        <taxon>Pseudomonadati</taxon>
        <taxon>Pseudomonadota</taxon>
        <taxon>Alphaproteobacteria</taxon>
        <taxon>Hyphomicrobiales</taxon>
        <taxon>Rhizobiaceae</taxon>
        <taxon>Rhizobium/Agrobacterium group</taxon>
        <taxon>Rhizobium</taxon>
    </lineage>
</organism>